<feature type="binding site" evidence="7">
    <location>
        <position position="149"/>
    </location>
    <ligand>
        <name>Mg(2+)</name>
        <dbReference type="ChEBI" id="CHEBI:18420"/>
    </ligand>
</feature>
<sequence length="282" mass="29843">MPEPIRPEFLPDPVLDRESMEALQRDIAEAASFDDDFRFDSANVGTIDDRDAGAASADSTVSLDRFDADGDSADSSAAPLVAGVDQAFLDDRAVSAVVVQRGGEVVERTYAVTELSIPYVPGLLAFREGGPIVDALATLESEPDLYVLDGSGRIHFRQAGIATHIGVLFDAPAIGVAKSLLCGTPADPVDERPAGWRTPIAADDRVDAPDGTTIGYAYQSRQYDSSPVINPLYVSAGHRVSAETTVDLVAALCDGYKLPEPTRVADAYADEAKREVAATGSR</sequence>
<evidence type="ECO:0000256" key="6">
    <source>
        <dbReference type="ARBA" id="ARBA00022801"/>
    </source>
</evidence>
<evidence type="ECO:0000313" key="8">
    <source>
        <dbReference type="EMBL" id="MFC6787061.1"/>
    </source>
</evidence>
<evidence type="ECO:0000256" key="4">
    <source>
        <dbReference type="ARBA" id="ARBA00022722"/>
    </source>
</evidence>
<feature type="binding site" evidence="7">
    <location>
        <position position="85"/>
    </location>
    <ligand>
        <name>Mg(2+)</name>
        <dbReference type="ChEBI" id="CHEBI:18420"/>
    </ligand>
</feature>
<reference evidence="8 9" key="1">
    <citation type="journal article" date="2019" name="Int. J. Syst. Evol. Microbiol.">
        <title>The Global Catalogue of Microorganisms (GCM) 10K type strain sequencing project: providing services to taxonomists for standard genome sequencing and annotation.</title>
        <authorList>
            <consortium name="The Broad Institute Genomics Platform"/>
            <consortium name="The Broad Institute Genome Sequencing Center for Infectious Disease"/>
            <person name="Wu L."/>
            <person name="Ma J."/>
        </authorList>
    </citation>
    <scope>NUCLEOTIDE SEQUENCE [LARGE SCALE GENOMIC DNA]</scope>
    <source>
        <strain evidence="8 9">SYNS20</strain>
    </source>
</reference>
<comment type="catalytic activity">
    <reaction evidence="1 7">
        <text>Endonucleolytic cleavage at apurinic or apyrimidinic sites to products with a 5'-phosphate.</text>
        <dbReference type="EC" id="3.1.21.7"/>
    </reaction>
</comment>
<dbReference type="AlphaFoldDB" id="A0ABD5TCR2"/>
<dbReference type="EC" id="3.1.21.7" evidence="7"/>
<evidence type="ECO:0000256" key="1">
    <source>
        <dbReference type="ARBA" id="ARBA00001835"/>
    </source>
</evidence>
<dbReference type="Gene3D" id="3.30.2170.10">
    <property type="entry name" value="archaeoglobus fulgidus dsm 4304 superfamily"/>
    <property type="match status" value="1"/>
</dbReference>
<protein>
    <recommendedName>
        <fullName evidence="7">Endonuclease V</fullName>
        <ecNumber evidence="7">3.1.21.7</ecNumber>
    </recommendedName>
    <alternativeName>
        <fullName evidence="7">Deoxyinosine 3'endonuclease</fullName>
    </alternativeName>
    <alternativeName>
        <fullName evidence="7">Deoxyribonuclease V</fullName>
        <shortName evidence="7">DNase V</shortName>
    </alternativeName>
</protein>
<evidence type="ECO:0000313" key="9">
    <source>
        <dbReference type="Proteomes" id="UP001596443"/>
    </source>
</evidence>
<dbReference type="GO" id="GO:0000287">
    <property type="term" value="F:magnesium ion binding"/>
    <property type="evidence" value="ECO:0007669"/>
    <property type="project" value="UniProtKB-UniRule"/>
</dbReference>
<dbReference type="PANTHER" id="PTHR28511:SF1">
    <property type="entry name" value="ENDONUCLEASE V"/>
    <property type="match status" value="1"/>
</dbReference>
<comment type="cofactor">
    <cofactor evidence="7">
        <name>Mg(2+)</name>
        <dbReference type="ChEBI" id="CHEBI:18420"/>
    </cofactor>
</comment>
<proteinExistence type="inferred from homology"/>
<dbReference type="GO" id="GO:0005737">
    <property type="term" value="C:cytoplasm"/>
    <property type="evidence" value="ECO:0007669"/>
    <property type="project" value="UniProtKB-SubCell"/>
</dbReference>
<dbReference type="InterPro" id="IPR007581">
    <property type="entry name" value="Endonuclease-V"/>
</dbReference>
<evidence type="ECO:0000256" key="5">
    <source>
        <dbReference type="ARBA" id="ARBA00022759"/>
    </source>
</evidence>
<evidence type="ECO:0000256" key="2">
    <source>
        <dbReference type="ARBA" id="ARBA00004496"/>
    </source>
</evidence>
<keyword evidence="5 7" id="KW-0255">Endonuclease</keyword>
<keyword evidence="7" id="KW-0234">DNA repair</keyword>
<comment type="similarity">
    <text evidence="7">Belongs to the endonuclease V family.</text>
</comment>
<comment type="function">
    <text evidence="7">DNA repair enzyme involved in the repair of deaminated bases. Selectively cleaves double-stranded DNA at the second phosphodiester bond 3' to a deoxyinosine leaving behind the intact lesion on the nicked DNA.</text>
</comment>
<keyword evidence="7" id="KW-0227">DNA damage</keyword>
<dbReference type="Proteomes" id="UP001596443">
    <property type="component" value="Unassembled WGS sequence"/>
</dbReference>
<organism evidence="8 9">
    <name type="scientific">Halobaculum halobium</name>
    <dbReference type="NCBI Taxonomy" id="3032281"/>
    <lineage>
        <taxon>Archaea</taxon>
        <taxon>Methanobacteriati</taxon>
        <taxon>Methanobacteriota</taxon>
        <taxon>Stenosarchaea group</taxon>
        <taxon>Halobacteria</taxon>
        <taxon>Halobacteriales</taxon>
        <taxon>Haloferacaceae</taxon>
        <taxon>Halobaculum</taxon>
    </lineage>
</organism>
<name>A0ABD5TCR2_9EURY</name>
<keyword evidence="7" id="KW-0479">Metal-binding</keyword>
<dbReference type="GO" id="GO:0006281">
    <property type="term" value="P:DNA repair"/>
    <property type="evidence" value="ECO:0007669"/>
    <property type="project" value="UniProtKB-UniRule"/>
</dbReference>
<keyword evidence="3 7" id="KW-0963">Cytoplasm</keyword>
<comment type="subcellular location">
    <subcellularLocation>
        <location evidence="2 7">Cytoplasm</location>
    </subcellularLocation>
</comment>
<dbReference type="Pfam" id="PF04493">
    <property type="entry name" value="Endonuclease_5"/>
    <property type="match status" value="1"/>
</dbReference>
<keyword evidence="6 7" id="KW-0378">Hydrolase</keyword>
<gene>
    <name evidence="7" type="primary">nfi</name>
    <name evidence="8" type="ORF">ACFQFD_13985</name>
</gene>
<feature type="site" description="Interaction with target DNA" evidence="7">
    <location>
        <position position="119"/>
    </location>
</feature>
<dbReference type="RefSeq" id="WP_284061247.1">
    <property type="nucleotide sequence ID" value="NZ_CP126158.1"/>
</dbReference>
<dbReference type="EMBL" id="JBHSWX010000012">
    <property type="protein sequence ID" value="MFC6787061.1"/>
    <property type="molecule type" value="Genomic_DNA"/>
</dbReference>
<accession>A0ABD5TCR2</accession>
<comment type="caution">
    <text evidence="8">The sequence shown here is derived from an EMBL/GenBank/DDBJ whole genome shotgun (WGS) entry which is preliminary data.</text>
</comment>
<dbReference type="PANTHER" id="PTHR28511">
    <property type="entry name" value="ENDONUCLEASE V"/>
    <property type="match status" value="1"/>
</dbReference>
<keyword evidence="9" id="KW-1185">Reference proteome</keyword>
<dbReference type="CDD" id="cd06559">
    <property type="entry name" value="Endonuclease_V"/>
    <property type="match status" value="1"/>
</dbReference>
<dbReference type="HAMAP" id="MF_00801">
    <property type="entry name" value="Endonuclease_5"/>
    <property type="match status" value="1"/>
</dbReference>
<evidence type="ECO:0000256" key="7">
    <source>
        <dbReference type="HAMAP-Rule" id="MF_00801"/>
    </source>
</evidence>
<dbReference type="GeneID" id="81210171"/>
<dbReference type="GO" id="GO:0043737">
    <property type="term" value="F:deoxyribonuclease V activity"/>
    <property type="evidence" value="ECO:0007669"/>
    <property type="project" value="UniProtKB-UniRule"/>
</dbReference>
<keyword evidence="4 7" id="KW-0540">Nuclease</keyword>
<keyword evidence="7" id="KW-0460">Magnesium</keyword>
<evidence type="ECO:0000256" key="3">
    <source>
        <dbReference type="ARBA" id="ARBA00022490"/>
    </source>
</evidence>